<dbReference type="CDD" id="cd00161">
    <property type="entry name" value="beta-trefoil_Ricin-like"/>
    <property type="match status" value="1"/>
</dbReference>
<evidence type="ECO:0000313" key="2">
    <source>
        <dbReference type="EMBL" id="CAF1033971.1"/>
    </source>
</evidence>
<evidence type="ECO:0000259" key="1">
    <source>
        <dbReference type="Pfam" id="PF14200"/>
    </source>
</evidence>
<protein>
    <recommendedName>
        <fullName evidence="1">Ricin B lectin domain-containing protein</fullName>
    </recommendedName>
</protein>
<gene>
    <name evidence="3" type="ORF">JXQ802_LOCUS18920</name>
    <name evidence="2" type="ORF">PYM288_LOCUS16290</name>
</gene>
<dbReference type="EMBL" id="CAJNOH010000418">
    <property type="protein sequence ID" value="CAF1033971.1"/>
    <property type="molecule type" value="Genomic_DNA"/>
</dbReference>
<organism evidence="2 4">
    <name type="scientific">Rotaria sordida</name>
    <dbReference type="NCBI Taxonomy" id="392033"/>
    <lineage>
        <taxon>Eukaryota</taxon>
        <taxon>Metazoa</taxon>
        <taxon>Spiralia</taxon>
        <taxon>Gnathifera</taxon>
        <taxon>Rotifera</taxon>
        <taxon>Eurotatoria</taxon>
        <taxon>Bdelloidea</taxon>
        <taxon>Philodinida</taxon>
        <taxon>Philodinidae</taxon>
        <taxon>Rotaria</taxon>
    </lineage>
</organism>
<accession>A0A814J364</accession>
<reference evidence="2" key="1">
    <citation type="submission" date="2021-02" db="EMBL/GenBank/DDBJ databases">
        <authorList>
            <person name="Nowell W R."/>
        </authorList>
    </citation>
    <scope>NUCLEOTIDE SEQUENCE</scope>
</reference>
<comment type="caution">
    <text evidence="2">The sequence shown here is derived from an EMBL/GenBank/DDBJ whole genome shotgun (WGS) entry which is preliminary data.</text>
</comment>
<dbReference type="InterPro" id="IPR000772">
    <property type="entry name" value="Ricin_B_lectin"/>
</dbReference>
<dbReference type="Gene3D" id="2.80.10.50">
    <property type="match status" value="1"/>
</dbReference>
<dbReference type="SUPFAM" id="SSF50370">
    <property type="entry name" value="Ricin B-like lectins"/>
    <property type="match status" value="1"/>
</dbReference>
<dbReference type="PROSITE" id="PS50231">
    <property type="entry name" value="RICIN_B_LECTIN"/>
    <property type="match status" value="1"/>
</dbReference>
<dbReference type="Proteomes" id="UP000663854">
    <property type="component" value="Unassembled WGS sequence"/>
</dbReference>
<evidence type="ECO:0000313" key="5">
    <source>
        <dbReference type="Proteomes" id="UP000663870"/>
    </source>
</evidence>
<proteinExistence type="predicted"/>
<dbReference type="EMBL" id="CAJNOL010000507">
    <property type="protein sequence ID" value="CAF1095406.1"/>
    <property type="molecule type" value="Genomic_DNA"/>
</dbReference>
<feature type="domain" description="Ricin B lectin" evidence="1">
    <location>
        <begin position="28"/>
        <end position="77"/>
    </location>
</feature>
<keyword evidence="5" id="KW-1185">Reference proteome</keyword>
<name>A0A814J364_9BILA</name>
<evidence type="ECO:0000313" key="3">
    <source>
        <dbReference type="EMBL" id="CAF1095406.1"/>
    </source>
</evidence>
<dbReference type="AlphaFoldDB" id="A0A814J364"/>
<evidence type="ECO:0000313" key="4">
    <source>
        <dbReference type="Proteomes" id="UP000663854"/>
    </source>
</evidence>
<dbReference type="Proteomes" id="UP000663870">
    <property type="component" value="Unassembled WGS sequence"/>
</dbReference>
<dbReference type="Pfam" id="PF14200">
    <property type="entry name" value="RicinB_lectin_2"/>
    <property type="match status" value="1"/>
</dbReference>
<sequence length="80" mass="8646">MATGMVINIDGGIKGSNLIIWPKNMGTTQQWQLDGLHILCPGANIVIDIEKSKTVSGAPVVAWSNHGGLNQQWNIVPKLR</sequence>
<dbReference type="InterPro" id="IPR035992">
    <property type="entry name" value="Ricin_B-like_lectins"/>
</dbReference>